<dbReference type="InterPro" id="IPR017871">
    <property type="entry name" value="ABC_transporter-like_CS"/>
</dbReference>
<dbReference type="InterPro" id="IPR003593">
    <property type="entry name" value="AAA+_ATPase"/>
</dbReference>
<protein>
    <submittedName>
        <fullName evidence="6">Sugar ABC transporter ATP-binding protein</fullName>
    </submittedName>
</protein>
<dbReference type="GO" id="GO:0005524">
    <property type="term" value="F:ATP binding"/>
    <property type="evidence" value="ECO:0007669"/>
    <property type="project" value="UniProtKB-KW"/>
</dbReference>
<accession>A0ABT0WBD1</accession>
<dbReference type="CDD" id="cd03216">
    <property type="entry name" value="ABC_Carb_Monos_I"/>
    <property type="match status" value="1"/>
</dbReference>
<evidence type="ECO:0000256" key="4">
    <source>
        <dbReference type="ARBA" id="ARBA00022840"/>
    </source>
</evidence>
<dbReference type="PANTHER" id="PTHR43790:SF9">
    <property type="entry name" value="GALACTOFURANOSE TRANSPORTER ATP-BINDING PROTEIN YTFR"/>
    <property type="match status" value="1"/>
</dbReference>
<dbReference type="SUPFAM" id="SSF52540">
    <property type="entry name" value="P-loop containing nucleoside triphosphate hydrolases"/>
    <property type="match status" value="2"/>
</dbReference>
<dbReference type="EMBL" id="JAMQCR010000001">
    <property type="protein sequence ID" value="MCM2533344.1"/>
    <property type="molecule type" value="Genomic_DNA"/>
</dbReference>
<sequence>MMLLKMENISKYFFDNKVLDHINFQVKAGEVHALIGRNGAGKSTLINVASGLFKQDSGEIKVNDQKVNFQSTQDAQKHGIAVIHQSPNLVPNMSVAENIFLGSHPRILKFFVNFSKMRKDARKILSKLGASINPNEKVMNIPYRQHYLISIAKAIFHKSKILIMDEPTANLTEPERDHLFRLIKEYKNEGIGIVFITHKLNEIHEICDKVTILRDGKWVATHPVNEITVKEMTNLMVGYNLTHYYPPVIKQTGKELLRVENLTKKQSLASVNFSLFEGEILGIAGLVGSGKDELAKIVFGQEKKDSGRMFWRNKEIDFKHPIQAVHNRFGYVNEDRLASGLFMNMSVASNLSIASLEKLTHLNFINSHSEADQTIDKVIDLNIKLDHINQNIRYLSGGNQQKVMLGRWMMRDSDLYILDEPTMGVDIGSRSEIYLKIHELAQEGKGVVIISSDTTELLGLCNRILVMNRGRIVGNLINENVTEEDINLLMNGRGISH</sequence>
<dbReference type="PROSITE" id="PS00211">
    <property type="entry name" value="ABC_TRANSPORTER_1"/>
    <property type="match status" value="1"/>
</dbReference>
<evidence type="ECO:0000256" key="3">
    <source>
        <dbReference type="ARBA" id="ARBA00022741"/>
    </source>
</evidence>
<keyword evidence="7" id="KW-1185">Reference proteome</keyword>
<dbReference type="CDD" id="cd03215">
    <property type="entry name" value="ABC_Carb_Monos_II"/>
    <property type="match status" value="1"/>
</dbReference>
<reference evidence="6 7" key="1">
    <citation type="submission" date="2022-06" db="EMBL/GenBank/DDBJ databases">
        <authorList>
            <person name="Jeon C.O."/>
        </authorList>
    </citation>
    <scope>NUCLEOTIDE SEQUENCE [LARGE SCALE GENOMIC DNA]</scope>
    <source>
        <strain evidence="6 7">KCTC 13943</strain>
    </source>
</reference>
<dbReference type="PROSITE" id="PS50893">
    <property type="entry name" value="ABC_TRANSPORTER_2"/>
    <property type="match status" value="2"/>
</dbReference>
<dbReference type="Gene3D" id="3.40.50.300">
    <property type="entry name" value="P-loop containing nucleotide triphosphate hydrolases"/>
    <property type="match status" value="2"/>
</dbReference>
<proteinExistence type="predicted"/>
<evidence type="ECO:0000256" key="2">
    <source>
        <dbReference type="ARBA" id="ARBA00022737"/>
    </source>
</evidence>
<name>A0ABT0WBD1_9BACI</name>
<comment type="caution">
    <text evidence="6">The sequence shown here is derived from an EMBL/GenBank/DDBJ whole genome shotgun (WGS) entry which is preliminary data.</text>
</comment>
<dbReference type="InterPro" id="IPR050107">
    <property type="entry name" value="ABC_carbohydrate_import_ATPase"/>
</dbReference>
<feature type="domain" description="ABC transporter" evidence="5">
    <location>
        <begin position="257"/>
        <end position="494"/>
    </location>
</feature>
<dbReference type="PANTHER" id="PTHR43790">
    <property type="entry name" value="CARBOHYDRATE TRANSPORT ATP-BINDING PROTEIN MG119-RELATED"/>
    <property type="match status" value="1"/>
</dbReference>
<gene>
    <name evidence="6" type="ORF">NDK43_14215</name>
</gene>
<dbReference type="InterPro" id="IPR003439">
    <property type="entry name" value="ABC_transporter-like_ATP-bd"/>
</dbReference>
<keyword evidence="4 6" id="KW-0067">ATP-binding</keyword>
<evidence type="ECO:0000259" key="5">
    <source>
        <dbReference type="PROSITE" id="PS50893"/>
    </source>
</evidence>
<organism evidence="6 7">
    <name type="scientific">Neobacillus pocheonensis</name>
    <dbReference type="NCBI Taxonomy" id="363869"/>
    <lineage>
        <taxon>Bacteria</taxon>
        <taxon>Bacillati</taxon>
        <taxon>Bacillota</taxon>
        <taxon>Bacilli</taxon>
        <taxon>Bacillales</taxon>
        <taxon>Bacillaceae</taxon>
        <taxon>Neobacillus</taxon>
    </lineage>
</organism>
<keyword evidence="1" id="KW-0813">Transport</keyword>
<evidence type="ECO:0000313" key="6">
    <source>
        <dbReference type="EMBL" id="MCM2533344.1"/>
    </source>
</evidence>
<keyword evidence="2" id="KW-0677">Repeat</keyword>
<evidence type="ECO:0000256" key="1">
    <source>
        <dbReference type="ARBA" id="ARBA00022448"/>
    </source>
</evidence>
<feature type="domain" description="ABC transporter" evidence="5">
    <location>
        <begin position="4"/>
        <end position="240"/>
    </location>
</feature>
<dbReference type="Proteomes" id="UP001523262">
    <property type="component" value="Unassembled WGS sequence"/>
</dbReference>
<dbReference type="Pfam" id="PF00005">
    <property type="entry name" value="ABC_tran"/>
    <property type="match status" value="2"/>
</dbReference>
<evidence type="ECO:0000313" key="7">
    <source>
        <dbReference type="Proteomes" id="UP001523262"/>
    </source>
</evidence>
<keyword evidence="3" id="KW-0547">Nucleotide-binding</keyword>
<dbReference type="SMART" id="SM00382">
    <property type="entry name" value="AAA"/>
    <property type="match status" value="2"/>
</dbReference>
<dbReference type="InterPro" id="IPR027417">
    <property type="entry name" value="P-loop_NTPase"/>
</dbReference>